<protein>
    <submittedName>
        <fullName evidence="6">ATP-grasp domain-containing protein</fullName>
    </submittedName>
</protein>
<dbReference type="SMART" id="SM01209">
    <property type="entry name" value="GARS_A"/>
    <property type="match status" value="1"/>
</dbReference>
<gene>
    <name evidence="6" type="ORF">IAA21_07365</name>
</gene>
<dbReference type="GO" id="GO:0016874">
    <property type="term" value="F:ligase activity"/>
    <property type="evidence" value="ECO:0007669"/>
    <property type="project" value="UniProtKB-KW"/>
</dbReference>
<dbReference type="Proteomes" id="UP000824041">
    <property type="component" value="Unassembled WGS sequence"/>
</dbReference>
<evidence type="ECO:0000256" key="3">
    <source>
        <dbReference type="ARBA" id="ARBA00022840"/>
    </source>
</evidence>
<reference evidence="6" key="2">
    <citation type="submission" date="2021-04" db="EMBL/GenBank/DDBJ databases">
        <authorList>
            <person name="Gilroy R."/>
        </authorList>
    </citation>
    <scope>NUCLEOTIDE SEQUENCE</scope>
    <source>
        <strain evidence="6">14324</strain>
    </source>
</reference>
<evidence type="ECO:0000256" key="1">
    <source>
        <dbReference type="ARBA" id="ARBA00022598"/>
    </source>
</evidence>
<sequence length="395" mass="43483">MKKLMILGASYSQLPLYQAAKDLGVSTIAASTKGDWPGFEAADFRAYADISKPEEVLRAAREFQAEGIATCCVDAGVRSLGYACEELGLPGLSKEAGEKSSNKYKMKEAFVKAGVRCARHICIRSREELEEALIKLGLPVVLKAVDLMGSRGIFRCDTKEEARSRYWDTMAATGKDYCLVEECIEGKLMGCEALMENGKLLYCLPNNTLAFESAVSTPIGHSVPYENQDALGEEVKRQVCLAIKALGLDNCPVNCDLMEKDGKIYVIEITGRAGATCLPEIVSLLYDVNYYEVIARLALGMPVAPFFEKKGKWRAVLARTLLSQESGTVKAIHNENPAAPDLIQLSFNIRPGEEVRRYQNGRDRIGQVILAGDSLSQCEKRLKQVLDKISIEFTQ</sequence>
<name>A0A9D2DSU1_9FIRM</name>
<comment type="caution">
    <text evidence="6">The sequence shown here is derived from an EMBL/GenBank/DDBJ whole genome shotgun (WGS) entry which is preliminary data.</text>
</comment>
<dbReference type="InterPro" id="IPR003806">
    <property type="entry name" value="ATP-grasp_PylC-type"/>
</dbReference>
<dbReference type="PANTHER" id="PTHR43585:SF2">
    <property type="entry name" value="ATP-GRASP ENZYME FSQD"/>
    <property type="match status" value="1"/>
</dbReference>
<dbReference type="Pfam" id="PF02655">
    <property type="entry name" value="ATP-grasp_3"/>
    <property type="match status" value="1"/>
</dbReference>
<dbReference type="GO" id="GO:0046872">
    <property type="term" value="F:metal ion binding"/>
    <property type="evidence" value="ECO:0007669"/>
    <property type="project" value="InterPro"/>
</dbReference>
<evidence type="ECO:0000256" key="4">
    <source>
        <dbReference type="PROSITE-ProRule" id="PRU00409"/>
    </source>
</evidence>
<keyword evidence="3 4" id="KW-0067">ATP-binding</keyword>
<dbReference type="InterPro" id="IPR011761">
    <property type="entry name" value="ATP-grasp"/>
</dbReference>
<dbReference type="InterPro" id="IPR013815">
    <property type="entry name" value="ATP_grasp_subdomain_1"/>
</dbReference>
<organism evidence="6 7">
    <name type="scientific">Candidatus Blautia faecigallinarum</name>
    <dbReference type="NCBI Taxonomy" id="2838488"/>
    <lineage>
        <taxon>Bacteria</taxon>
        <taxon>Bacillati</taxon>
        <taxon>Bacillota</taxon>
        <taxon>Clostridia</taxon>
        <taxon>Lachnospirales</taxon>
        <taxon>Lachnospiraceae</taxon>
        <taxon>Blautia</taxon>
    </lineage>
</organism>
<dbReference type="Gene3D" id="3.30.1490.20">
    <property type="entry name" value="ATP-grasp fold, A domain"/>
    <property type="match status" value="1"/>
</dbReference>
<dbReference type="AlphaFoldDB" id="A0A9D2DSU1"/>
<evidence type="ECO:0000313" key="6">
    <source>
        <dbReference type="EMBL" id="HIZ22597.1"/>
    </source>
</evidence>
<keyword evidence="2 4" id="KW-0547">Nucleotide-binding</keyword>
<keyword evidence="1" id="KW-0436">Ligase</keyword>
<evidence type="ECO:0000259" key="5">
    <source>
        <dbReference type="PROSITE" id="PS50975"/>
    </source>
</evidence>
<dbReference type="SUPFAM" id="SSF56059">
    <property type="entry name" value="Glutathione synthetase ATP-binding domain-like"/>
    <property type="match status" value="1"/>
</dbReference>
<reference evidence="6" key="1">
    <citation type="journal article" date="2021" name="PeerJ">
        <title>Extensive microbial diversity within the chicken gut microbiome revealed by metagenomics and culture.</title>
        <authorList>
            <person name="Gilroy R."/>
            <person name="Ravi A."/>
            <person name="Getino M."/>
            <person name="Pursley I."/>
            <person name="Horton D.L."/>
            <person name="Alikhan N.F."/>
            <person name="Baker D."/>
            <person name="Gharbi K."/>
            <person name="Hall N."/>
            <person name="Watson M."/>
            <person name="Adriaenssens E.M."/>
            <person name="Foster-Nyarko E."/>
            <person name="Jarju S."/>
            <person name="Secka A."/>
            <person name="Antonio M."/>
            <person name="Oren A."/>
            <person name="Chaudhuri R.R."/>
            <person name="La Ragione R."/>
            <person name="Hildebrand F."/>
            <person name="Pallen M.J."/>
        </authorList>
    </citation>
    <scope>NUCLEOTIDE SEQUENCE</scope>
    <source>
        <strain evidence="6">14324</strain>
    </source>
</reference>
<dbReference type="InterPro" id="IPR052032">
    <property type="entry name" value="ATP-dep_AA_Ligase"/>
</dbReference>
<accession>A0A9D2DSU1</accession>
<dbReference type="GO" id="GO:0005524">
    <property type="term" value="F:ATP binding"/>
    <property type="evidence" value="ECO:0007669"/>
    <property type="project" value="UniProtKB-UniRule"/>
</dbReference>
<dbReference type="InterPro" id="IPR040570">
    <property type="entry name" value="LAL_C2"/>
</dbReference>
<dbReference type="Pfam" id="PF18603">
    <property type="entry name" value="LAL_C2"/>
    <property type="match status" value="1"/>
</dbReference>
<dbReference type="EMBL" id="DXBU01000099">
    <property type="protein sequence ID" value="HIZ22597.1"/>
    <property type="molecule type" value="Genomic_DNA"/>
</dbReference>
<proteinExistence type="predicted"/>
<dbReference type="Gene3D" id="3.30.470.20">
    <property type="entry name" value="ATP-grasp fold, B domain"/>
    <property type="match status" value="1"/>
</dbReference>
<dbReference type="Gene3D" id="3.40.50.20">
    <property type="match status" value="1"/>
</dbReference>
<evidence type="ECO:0000256" key="2">
    <source>
        <dbReference type="ARBA" id="ARBA00022741"/>
    </source>
</evidence>
<feature type="domain" description="ATP-grasp" evidence="5">
    <location>
        <begin position="107"/>
        <end position="299"/>
    </location>
</feature>
<dbReference type="PANTHER" id="PTHR43585">
    <property type="entry name" value="FUMIPYRROLE BIOSYNTHESIS PROTEIN C"/>
    <property type="match status" value="1"/>
</dbReference>
<evidence type="ECO:0000313" key="7">
    <source>
        <dbReference type="Proteomes" id="UP000824041"/>
    </source>
</evidence>
<dbReference type="PROSITE" id="PS50975">
    <property type="entry name" value="ATP_GRASP"/>
    <property type="match status" value="1"/>
</dbReference>